<evidence type="ECO:0000256" key="18">
    <source>
        <dbReference type="ARBA" id="ARBA00029893"/>
    </source>
</evidence>
<organism evidence="25 26">
    <name type="scientific">Chlamydia avium</name>
    <dbReference type="NCBI Taxonomy" id="1457141"/>
    <lineage>
        <taxon>Bacteria</taxon>
        <taxon>Pseudomonadati</taxon>
        <taxon>Chlamydiota</taxon>
        <taxon>Chlamydiia</taxon>
        <taxon>Chlamydiales</taxon>
        <taxon>Chlamydiaceae</taxon>
        <taxon>Chlamydia/Chlamydophila group</taxon>
        <taxon>Chlamydia</taxon>
    </lineage>
</organism>
<evidence type="ECO:0000256" key="21">
    <source>
        <dbReference type="ARBA" id="ARBA00032396"/>
    </source>
</evidence>
<comment type="catalytic activity">
    <reaction evidence="1">
        <text>a 1,2-diacyl-sn-glycero-3-phosphate + CTP + H(+) = a CDP-1,2-diacyl-sn-glycerol + diphosphate</text>
        <dbReference type="Rhea" id="RHEA:16229"/>
        <dbReference type="ChEBI" id="CHEBI:15378"/>
        <dbReference type="ChEBI" id="CHEBI:33019"/>
        <dbReference type="ChEBI" id="CHEBI:37563"/>
        <dbReference type="ChEBI" id="CHEBI:58332"/>
        <dbReference type="ChEBI" id="CHEBI:58608"/>
        <dbReference type="EC" id="2.7.7.41"/>
    </reaction>
</comment>
<feature type="transmembrane region" description="Helical" evidence="24">
    <location>
        <begin position="71"/>
        <end position="90"/>
    </location>
</feature>
<keyword evidence="10" id="KW-0808">Transferase</keyword>
<keyword evidence="13 24" id="KW-1133">Transmembrane helix</keyword>
<evidence type="ECO:0000256" key="10">
    <source>
        <dbReference type="ARBA" id="ARBA00022679"/>
    </source>
</evidence>
<evidence type="ECO:0000256" key="9">
    <source>
        <dbReference type="ARBA" id="ARBA00022516"/>
    </source>
</evidence>
<feature type="transmembrane region" description="Helical" evidence="24">
    <location>
        <begin position="128"/>
        <end position="151"/>
    </location>
</feature>
<feature type="transmembrane region" description="Helical" evidence="24">
    <location>
        <begin position="96"/>
        <end position="116"/>
    </location>
</feature>
<dbReference type="Pfam" id="PF01148">
    <property type="entry name" value="CTP_transf_1"/>
    <property type="match status" value="1"/>
</dbReference>
<evidence type="ECO:0000256" key="12">
    <source>
        <dbReference type="ARBA" id="ARBA00022695"/>
    </source>
</evidence>
<name>A0ABN0MTP9_9CHLA</name>
<evidence type="ECO:0000256" key="15">
    <source>
        <dbReference type="ARBA" id="ARBA00023136"/>
    </source>
</evidence>
<evidence type="ECO:0000256" key="6">
    <source>
        <dbReference type="ARBA" id="ARBA00012487"/>
    </source>
</evidence>
<reference evidence="25" key="1">
    <citation type="submission" date="2013-04" db="EMBL/GenBank/DDBJ databases">
        <title>Genome sequence of Chlamydia psittaci 10_881_SC42.</title>
        <authorList>
            <person name="Huot-Creasy H."/>
            <person name="McCracken C.L."/>
            <person name="Humphries M."/>
            <person name="Sachse K."/>
            <person name="Laroucau K."/>
            <person name="Bavoil P."/>
            <person name="Myers G.S."/>
        </authorList>
    </citation>
    <scope>NUCLEOTIDE SEQUENCE [LARGE SCALE GENOMIC DNA]</scope>
    <source>
        <strain evidence="25">10_881_SC42</strain>
    </source>
</reference>
<evidence type="ECO:0000256" key="20">
    <source>
        <dbReference type="ARBA" id="ARBA00032253"/>
    </source>
</evidence>
<keyword evidence="14" id="KW-0443">Lipid metabolism</keyword>
<dbReference type="RefSeq" id="WP_020355880.1">
    <property type="nucleotide sequence ID" value="NZ_KE360587.1"/>
</dbReference>
<dbReference type="Proteomes" id="UP000014821">
    <property type="component" value="Unassembled WGS sequence"/>
</dbReference>
<comment type="pathway">
    <text evidence="4">Lipid metabolism.</text>
</comment>
<keyword evidence="17" id="KW-1208">Phospholipid metabolism</keyword>
<dbReference type="EC" id="2.7.7.41" evidence="6"/>
<comment type="pathway">
    <text evidence="3">Phospholipid metabolism; CDP-diacylglycerol biosynthesis; CDP-diacylglycerol from sn-glycerol 3-phosphate: step 3/3.</text>
</comment>
<evidence type="ECO:0000256" key="8">
    <source>
        <dbReference type="ARBA" id="ARBA00022475"/>
    </source>
</evidence>
<sequence>MKTNKFKSPVYHDLFQRVVVHSLVLTFLILLLYSSLFPITSFALGLILSLCGGVGTYEYGTMAKVRLGYAYRNYSALGSFSFLLISFLAIRWHHLLPHLSLLSWVFLFTWLVVNTFQSRKQALGPMGTTGITLFSMMYVSIPLRLFLNILYGFTHTEEPFLGVWWACFLIAVTKGADIFGYFFGKALGQKKISPEISPNKTVVGFLAGCIGATLISVLFFLQIPTRFNHFIAMPGILIFLGIILGISGFFGDIIESIFKREARMKNSNRLQAVGGMLDTLDSLLLSTPITYVMLAITQTTMFIG</sequence>
<comment type="caution">
    <text evidence="25">The sequence shown here is derived from an EMBL/GenBank/DDBJ whole genome shotgun (WGS) entry which is preliminary data.</text>
</comment>
<evidence type="ECO:0000256" key="17">
    <source>
        <dbReference type="ARBA" id="ARBA00023264"/>
    </source>
</evidence>
<feature type="transmembrane region" description="Helical" evidence="24">
    <location>
        <begin position="14"/>
        <end position="33"/>
    </location>
</feature>
<keyword evidence="8" id="KW-1003">Cell membrane</keyword>
<evidence type="ECO:0000256" key="14">
    <source>
        <dbReference type="ARBA" id="ARBA00023098"/>
    </source>
</evidence>
<feature type="transmembrane region" description="Helical" evidence="24">
    <location>
        <begin position="163"/>
        <end position="183"/>
    </location>
</feature>
<evidence type="ECO:0000256" key="4">
    <source>
        <dbReference type="ARBA" id="ARBA00005189"/>
    </source>
</evidence>
<proteinExistence type="inferred from homology"/>
<keyword evidence="9" id="KW-0444">Lipid biosynthesis</keyword>
<evidence type="ECO:0000256" key="5">
    <source>
        <dbReference type="ARBA" id="ARBA00010185"/>
    </source>
</evidence>
<evidence type="ECO:0000256" key="13">
    <source>
        <dbReference type="ARBA" id="ARBA00022989"/>
    </source>
</evidence>
<feature type="transmembrane region" description="Helical" evidence="24">
    <location>
        <begin position="229"/>
        <end position="254"/>
    </location>
</feature>
<keyword evidence="26" id="KW-1185">Reference proteome</keyword>
<evidence type="ECO:0000256" key="11">
    <source>
        <dbReference type="ARBA" id="ARBA00022692"/>
    </source>
</evidence>
<evidence type="ECO:0000256" key="7">
    <source>
        <dbReference type="ARBA" id="ARBA00019373"/>
    </source>
</evidence>
<dbReference type="GO" id="GO:0016779">
    <property type="term" value="F:nucleotidyltransferase activity"/>
    <property type="evidence" value="ECO:0007669"/>
    <property type="project" value="UniProtKB-KW"/>
</dbReference>
<comment type="subcellular location">
    <subcellularLocation>
        <location evidence="2">Cell membrane</location>
        <topology evidence="2">Multi-pass membrane protein</topology>
    </subcellularLocation>
</comment>
<keyword evidence="11 24" id="KW-0812">Transmembrane</keyword>
<dbReference type="PANTHER" id="PTHR46382:SF1">
    <property type="entry name" value="PHOSPHATIDATE CYTIDYLYLTRANSFERASE"/>
    <property type="match status" value="1"/>
</dbReference>
<evidence type="ECO:0000256" key="22">
    <source>
        <dbReference type="ARBA" id="ARBA00032743"/>
    </source>
</evidence>
<evidence type="ECO:0000256" key="24">
    <source>
        <dbReference type="SAM" id="Phobius"/>
    </source>
</evidence>
<dbReference type="PANTHER" id="PTHR46382">
    <property type="entry name" value="PHOSPHATIDATE CYTIDYLYLTRANSFERASE"/>
    <property type="match status" value="1"/>
</dbReference>
<evidence type="ECO:0000256" key="2">
    <source>
        <dbReference type="ARBA" id="ARBA00004651"/>
    </source>
</evidence>
<keyword evidence="12 25" id="KW-0548">Nucleotidyltransferase</keyword>
<accession>A0ABN0MTP9</accession>
<evidence type="ECO:0000256" key="3">
    <source>
        <dbReference type="ARBA" id="ARBA00005119"/>
    </source>
</evidence>
<dbReference type="EMBL" id="ATND01000001">
    <property type="protein sequence ID" value="EPP38841.1"/>
    <property type="molecule type" value="Genomic_DNA"/>
</dbReference>
<gene>
    <name evidence="25" type="ORF">CP10881SC42_0411</name>
</gene>
<comment type="similarity">
    <text evidence="5">Belongs to the CDS family.</text>
</comment>
<keyword evidence="15 24" id="KW-0472">Membrane</keyword>
<evidence type="ECO:0000313" key="26">
    <source>
        <dbReference type="Proteomes" id="UP000014821"/>
    </source>
</evidence>
<evidence type="ECO:0000256" key="16">
    <source>
        <dbReference type="ARBA" id="ARBA00023209"/>
    </source>
</evidence>
<keyword evidence="16" id="KW-0594">Phospholipid biosynthesis</keyword>
<evidence type="ECO:0000256" key="23">
    <source>
        <dbReference type="ARBA" id="ARBA00033406"/>
    </source>
</evidence>
<evidence type="ECO:0000256" key="19">
    <source>
        <dbReference type="ARBA" id="ARBA00031825"/>
    </source>
</evidence>
<protein>
    <recommendedName>
        <fullName evidence="7">Phosphatidate cytidylyltransferase</fullName>
        <ecNumber evidence="6">2.7.7.41</ecNumber>
    </recommendedName>
    <alternativeName>
        <fullName evidence="20">CDP-DAG synthase</fullName>
    </alternativeName>
    <alternativeName>
        <fullName evidence="22">CDP-DG synthase</fullName>
    </alternativeName>
    <alternativeName>
        <fullName evidence="18">CDP-diacylglycerol synthase</fullName>
    </alternativeName>
    <alternativeName>
        <fullName evidence="21">CDP-diglyceride pyrophosphorylase</fullName>
    </alternativeName>
    <alternativeName>
        <fullName evidence="23">CDP-diglyceride synthase</fullName>
    </alternativeName>
    <alternativeName>
        <fullName evidence="19">CTP:phosphatidate cytidylyltransferase</fullName>
    </alternativeName>
</protein>
<feature type="transmembrane region" description="Helical" evidence="24">
    <location>
        <begin position="203"/>
        <end position="223"/>
    </location>
</feature>
<evidence type="ECO:0000256" key="1">
    <source>
        <dbReference type="ARBA" id="ARBA00001698"/>
    </source>
</evidence>
<feature type="transmembrane region" description="Helical" evidence="24">
    <location>
        <begin position="39"/>
        <end position="59"/>
    </location>
</feature>
<evidence type="ECO:0000313" key="25">
    <source>
        <dbReference type="EMBL" id="EPP38841.1"/>
    </source>
</evidence>